<organism evidence="8 9">
    <name type="scientific">Marinobacter zhejiangensis</name>
    <dbReference type="NCBI Taxonomy" id="488535"/>
    <lineage>
        <taxon>Bacteria</taxon>
        <taxon>Pseudomonadati</taxon>
        <taxon>Pseudomonadota</taxon>
        <taxon>Gammaproteobacteria</taxon>
        <taxon>Pseudomonadales</taxon>
        <taxon>Marinobacteraceae</taxon>
        <taxon>Marinobacter</taxon>
    </lineage>
</organism>
<dbReference type="Proteomes" id="UP000198519">
    <property type="component" value="Unassembled WGS sequence"/>
</dbReference>
<evidence type="ECO:0000256" key="4">
    <source>
        <dbReference type="ARBA" id="ARBA00022827"/>
    </source>
</evidence>
<evidence type="ECO:0000259" key="7">
    <source>
        <dbReference type="Pfam" id="PF01266"/>
    </source>
</evidence>
<evidence type="ECO:0000256" key="6">
    <source>
        <dbReference type="SAM" id="MobiDB-lite"/>
    </source>
</evidence>
<keyword evidence="5" id="KW-0560">Oxidoreductase</keyword>
<dbReference type="Gene3D" id="3.30.9.10">
    <property type="entry name" value="D-Amino Acid Oxidase, subunit A, domain 2"/>
    <property type="match status" value="1"/>
</dbReference>
<dbReference type="InterPro" id="IPR000447">
    <property type="entry name" value="G3P_DH_FAD-dep"/>
</dbReference>
<dbReference type="SUPFAM" id="SSF51905">
    <property type="entry name" value="FAD/NAD(P)-binding domain"/>
    <property type="match status" value="1"/>
</dbReference>
<evidence type="ECO:0000256" key="3">
    <source>
        <dbReference type="ARBA" id="ARBA00022630"/>
    </source>
</evidence>
<keyword evidence="4" id="KW-0274">FAD</keyword>
<feature type="region of interest" description="Disordered" evidence="6">
    <location>
        <begin position="537"/>
        <end position="565"/>
    </location>
</feature>
<keyword evidence="3" id="KW-0285">Flavoprotein</keyword>
<gene>
    <name evidence="8" type="ORF">SAMN04487963_1945</name>
</gene>
<dbReference type="PANTHER" id="PTHR11985">
    <property type="entry name" value="GLYCEROL-3-PHOSPHATE DEHYDROGENASE"/>
    <property type="match status" value="1"/>
</dbReference>
<dbReference type="Gene3D" id="1.10.8.870">
    <property type="entry name" value="Alpha-glycerophosphate oxidase, cap domain"/>
    <property type="match status" value="1"/>
</dbReference>
<keyword evidence="9" id="KW-1185">Reference proteome</keyword>
<protein>
    <submittedName>
        <fullName evidence="8">Glycerol-3-phosphate dehydrogenase</fullName>
    </submittedName>
</protein>
<comment type="cofactor">
    <cofactor evidence="1">
        <name>FAD</name>
        <dbReference type="ChEBI" id="CHEBI:57692"/>
    </cofactor>
</comment>
<evidence type="ECO:0000256" key="1">
    <source>
        <dbReference type="ARBA" id="ARBA00001974"/>
    </source>
</evidence>
<dbReference type="Pfam" id="PF01266">
    <property type="entry name" value="DAO"/>
    <property type="match status" value="1"/>
</dbReference>
<accession>A0A1I4PDC4</accession>
<dbReference type="GO" id="GO:0046168">
    <property type="term" value="P:glycerol-3-phosphate catabolic process"/>
    <property type="evidence" value="ECO:0007669"/>
    <property type="project" value="TreeGrafter"/>
</dbReference>
<dbReference type="GO" id="GO:0004368">
    <property type="term" value="F:glycerol-3-phosphate dehydrogenase (quinone) activity"/>
    <property type="evidence" value="ECO:0007669"/>
    <property type="project" value="InterPro"/>
</dbReference>
<dbReference type="InterPro" id="IPR006076">
    <property type="entry name" value="FAD-dep_OxRdtase"/>
</dbReference>
<dbReference type="EMBL" id="FOUE01000002">
    <property type="protein sequence ID" value="SFM25615.1"/>
    <property type="molecule type" value="Genomic_DNA"/>
</dbReference>
<evidence type="ECO:0000256" key="5">
    <source>
        <dbReference type="ARBA" id="ARBA00023002"/>
    </source>
</evidence>
<evidence type="ECO:0000313" key="8">
    <source>
        <dbReference type="EMBL" id="SFM25615.1"/>
    </source>
</evidence>
<proteinExistence type="inferred from homology"/>
<comment type="similarity">
    <text evidence="2">Belongs to the FAD-dependent glycerol-3-phosphate dehydrogenase family.</text>
</comment>
<dbReference type="InterPro" id="IPR036188">
    <property type="entry name" value="FAD/NAD-bd_sf"/>
</dbReference>
<dbReference type="PROSITE" id="PS00978">
    <property type="entry name" value="FAD_G3PDH_2"/>
    <property type="match status" value="1"/>
</dbReference>
<reference evidence="9" key="1">
    <citation type="submission" date="2016-10" db="EMBL/GenBank/DDBJ databases">
        <authorList>
            <person name="Varghese N."/>
            <person name="Submissions S."/>
        </authorList>
    </citation>
    <scope>NUCLEOTIDE SEQUENCE [LARGE SCALE GENOMIC DNA]</scope>
    <source>
        <strain evidence="9">CGMCC 1.7061</strain>
    </source>
</reference>
<feature type="domain" description="FAD dependent oxidoreductase" evidence="7">
    <location>
        <begin position="21"/>
        <end position="383"/>
    </location>
</feature>
<dbReference type="PANTHER" id="PTHR11985:SF35">
    <property type="entry name" value="ANAEROBIC GLYCEROL-3-PHOSPHATE DEHYDROGENASE SUBUNIT A"/>
    <property type="match status" value="1"/>
</dbReference>
<name>A0A1I4PDC4_9GAMM</name>
<dbReference type="RefSeq" id="WP_245749921.1">
    <property type="nucleotide sequence ID" value="NZ_FOUE01000002.1"/>
</dbReference>
<sequence>MRQPARMDALNALQTGDQAFDIIVIGGGITGAGVAREAAASGLRTLLVEQRDFAWGTSSRSSKMVHGGLRYLGSGQFRLTRDAVRERQRLLEELPGLVRPLQFLMPHYRRQFPGPRIFGLLLAVYDLFAGRRSRRRLNPAEALNWVPGLAKEHLIGASGFTDAVTDDARLVQRILEEARASGAWCLNYLKADVVGGNGTSRLVRLHDTSGAASANSSFELSAAVIVNATGAWATSPAVCQASQNDEGIRRTIRPLRGSHLVVPYDTLPVSCSVSLLHPEDRRPVFAFPWHGMTVLGTTDLDHPAPLDLEPHITDEELHYLLKIATTLFPGTSLGKDDVVASWAGVRPVVSEGSSKSPSKENREHVIWDTNGVVSVAGGKLTTYRQIAREILAECRQYLPDLELPDERLKVFTPPPAPHEPGGQRPASISHSDWERLQGSYGPALPQVLDAGAQTRIPGTETYWCELIWAAGHADVVHLDDLMLRRSRLGLVLPDGGRHRLDDIQHQCRHALSWNSDTWAAERERYLALWQSHYSLPPESPVPNVGSPDSSPFASEDTSEVANESH</sequence>
<dbReference type="STRING" id="488535.SAMN04487963_1945"/>
<dbReference type="InterPro" id="IPR038299">
    <property type="entry name" value="DAO_C_sf"/>
</dbReference>
<dbReference type="Gene3D" id="3.50.50.60">
    <property type="entry name" value="FAD/NAD(P)-binding domain"/>
    <property type="match status" value="1"/>
</dbReference>
<evidence type="ECO:0000313" key="9">
    <source>
        <dbReference type="Proteomes" id="UP000198519"/>
    </source>
</evidence>
<dbReference type="PRINTS" id="PR01001">
    <property type="entry name" value="FADG3PDH"/>
</dbReference>
<evidence type="ECO:0000256" key="2">
    <source>
        <dbReference type="ARBA" id="ARBA00007330"/>
    </source>
</evidence>
<dbReference type="AlphaFoldDB" id="A0A1I4PDC4"/>